<dbReference type="PROSITE" id="PS00369">
    <property type="entry name" value="PTS_HPR_HIS"/>
    <property type="match status" value="1"/>
</dbReference>
<evidence type="ECO:0000256" key="5">
    <source>
        <dbReference type="ARBA" id="ARBA00022683"/>
    </source>
</evidence>
<reference evidence="8" key="1">
    <citation type="submission" date="2023-03" db="EMBL/GenBank/DDBJ databases">
        <title>Corynebacterium amycolatum SB-1.</title>
        <authorList>
            <person name="Jo H."/>
        </authorList>
    </citation>
    <scope>NUCLEOTIDE SEQUENCE</scope>
    <source>
        <strain evidence="8">SB-1</strain>
    </source>
</reference>
<evidence type="ECO:0000256" key="1">
    <source>
        <dbReference type="ARBA" id="ARBA00003681"/>
    </source>
</evidence>
<dbReference type="GeneID" id="92769096"/>
<dbReference type="EMBL" id="CP120206">
    <property type="protein sequence ID" value="WET43179.1"/>
    <property type="molecule type" value="Genomic_DNA"/>
</dbReference>
<dbReference type="RefSeq" id="WP_038628774.1">
    <property type="nucleotide sequence ID" value="NZ_CP046975.1"/>
</dbReference>
<feature type="domain" description="HPr" evidence="6">
    <location>
        <begin position="1"/>
        <end position="90"/>
    </location>
</feature>
<dbReference type="GO" id="GO:0005737">
    <property type="term" value="C:cytoplasm"/>
    <property type="evidence" value="ECO:0007669"/>
    <property type="project" value="UniProtKB-SubCell"/>
</dbReference>
<dbReference type="InterPro" id="IPR001020">
    <property type="entry name" value="PTS_HPr_His_P_site"/>
</dbReference>
<dbReference type="Gene3D" id="3.30.1340.10">
    <property type="entry name" value="HPr-like"/>
    <property type="match status" value="1"/>
</dbReference>
<dbReference type="NCBIfam" id="TIGR01003">
    <property type="entry name" value="PTS_HPr_family"/>
    <property type="match status" value="1"/>
</dbReference>
<comment type="function">
    <text evidence="1">General (non sugar-specific) component of the phosphoenolpyruvate-dependent sugar phosphotransferase system (sugar PTS). This major carbohydrate active-transport system catalyzes the phosphorylation of incoming sugar substrates concomitantly with their translocation across the cell membrane. The phosphoryl group from phosphoenolpyruvate (PEP) is transferred to the phosphoryl carrier protein HPr by enzyme I. Phospho-HPr then transfers it to the PTS EIIA domain.</text>
</comment>
<dbReference type="PANTHER" id="PTHR33705:SF2">
    <property type="entry name" value="PHOSPHOCARRIER PROTEIN NPR"/>
    <property type="match status" value="1"/>
</dbReference>
<proteinExistence type="predicted"/>
<evidence type="ECO:0000259" key="6">
    <source>
        <dbReference type="PROSITE" id="PS51350"/>
    </source>
</evidence>
<sequence>MATQHVHVGSKVGIHARPASVIAERASRFQEEILIELIDSPEPDNEPADASSTLMLMALGAGYGDEVTITSTNAVAVEQIAQLIAQDLSD</sequence>
<evidence type="ECO:0000313" key="8">
    <source>
        <dbReference type="EMBL" id="WET43179.1"/>
    </source>
</evidence>
<name>A0AAJ5YCT2_CORAY</name>
<dbReference type="GO" id="GO:0009401">
    <property type="term" value="P:phosphoenolpyruvate-dependent sugar phosphotransferase system"/>
    <property type="evidence" value="ECO:0007669"/>
    <property type="project" value="UniProtKB-KW"/>
</dbReference>
<evidence type="ECO:0000313" key="7">
    <source>
        <dbReference type="EMBL" id="MEO3717615.1"/>
    </source>
</evidence>
<dbReference type="SUPFAM" id="SSF55594">
    <property type="entry name" value="HPr-like"/>
    <property type="match status" value="1"/>
</dbReference>
<accession>A0AAJ5YCT2</accession>
<evidence type="ECO:0000256" key="3">
    <source>
        <dbReference type="ARBA" id="ARBA00020422"/>
    </source>
</evidence>
<reference evidence="7" key="3">
    <citation type="submission" date="2024-05" db="EMBL/GenBank/DDBJ databases">
        <authorList>
            <person name="Wolfe A."/>
        </authorList>
    </citation>
    <scope>NUCLEOTIDE SEQUENCE</scope>
    <source>
        <strain evidence="7">UMB1064</strain>
    </source>
</reference>
<protein>
    <recommendedName>
        <fullName evidence="3">Phosphocarrier protein HPr</fullName>
    </recommendedName>
</protein>
<dbReference type="Proteomes" id="UP001220238">
    <property type="component" value="Chromosome"/>
</dbReference>
<dbReference type="Proteomes" id="UP001223646">
    <property type="component" value="Unassembled WGS sequence"/>
</dbReference>
<dbReference type="AlphaFoldDB" id="A0AAJ5YCT2"/>
<evidence type="ECO:0000256" key="4">
    <source>
        <dbReference type="ARBA" id="ARBA00022490"/>
    </source>
</evidence>
<comment type="subcellular location">
    <subcellularLocation>
        <location evidence="2">Cytoplasm</location>
    </subcellularLocation>
</comment>
<dbReference type="InterPro" id="IPR035895">
    <property type="entry name" value="HPr-like_sf"/>
</dbReference>
<keyword evidence="5" id="KW-0598">Phosphotransferase system</keyword>
<dbReference type="InterPro" id="IPR050399">
    <property type="entry name" value="HPr"/>
</dbReference>
<dbReference type="PROSITE" id="PS51350">
    <property type="entry name" value="PTS_HPR_DOM"/>
    <property type="match status" value="1"/>
</dbReference>
<reference evidence="7" key="2">
    <citation type="submission" date="2023-05" db="EMBL/GenBank/DDBJ databases">
        <authorList>
            <person name="Du J."/>
        </authorList>
    </citation>
    <scope>NUCLEOTIDE SEQUENCE</scope>
    <source>
        <strain evidence="7">UMB1064</strain>
    </source>
</reference>
<dbReference type="InterPro" id="IPR000032">
    <property type="entry name" value="HPr-like"/>
</dbReference>
<dbReference type="CDD" id="cd00367">
    <property type="entry name" value="PTS-HPr_like"/>
    <property type="match status" value="1"/>
</dbReference>
<evidence type="ECO:0000256" key="2">
    <source>
        <dbReference type="ARBA" id="ARBA00004496"/>
    </source>
</evidence>
<keyword evidence="4" id="KW-0963">Cytoplasm</keyword>
<dbReference type="PRINTS" id="PR00107">
    <property type="entry name" value="PHOSPHOCPHPR"/>
</dbReference>
<gene>
    <name evidence="8" type="ORF">P2W56_06935</name>
    <name evidence="7" type="ORF">QP460_008435</name>
</gene>
<organism evidence="7 9">
    <name type="scientific">Corynebacterium amycolatum</name>
    <dbReference type="NCBI Taxonomy" id="43765"/>
    <lineage>
        <taxon>Bacteria</taxon>
        <taxon>Bacillati</taxon>
        <taxon>Actinomycetota</taxon>
        <taxon>Actinomycetes</taxon>
        <taxon>Mycobacteriales</taxon>
        <taxon>Corynebacteriaceae</taxon>
        <taxon>Corynebacterium</taxon>
    </lineage>
</organism>
<dbReference type="Pfam" id="PF00381">
    <property type="entry name" value="PTS-HPr"/>
    <property type="match status" value="1"/>
</dbReference>
<dbReference type="PANTHER" id="PTHR33705">
    <property type="entry name" value="PHOSPHOCARRIER PROTEIN HPR"/>
    <property type="match status" value="1"/>
</dbReference>
<dbReference type="EMBL" id="JASOOY020000030">
    <property type="protein sequence ID" value="MEO3717615.1"/>
    <property type="molecule type" value="Genomic_DNA"/>
</dbReference>
<evidence type="ECO:0000313" key="9">
    <source>
        <dbReference type="Proteomes" id="UP001223646"/>
    </source>
</evidence>